<keyword evidence="3 12" id="KW-0138">CF(0)</keyword>
<keyword evidence="7 12" id="KW-0406">Ion transport</keyword>
<comment type="similarity">
    <text evidence="1 12 13">Belongs to the ATPase B chain family.</text>
</comment>
<dbReference type="Pfam" id="PF00430">
    <property type="entry name" value="ATP-synt_B"/>
    <property type="match status" value="1"/>
</dbReference>
<evidence type="ECO:0000256" key="4">
    <source>
        <dbReference type="ARBA" id="ARBA00022692"/>
    </source>
</evidence>
<evidence type="ECO:0000256" key="5">
    <source>
        <dbReference type="ARBA" id="ARBA00022781"/>
    </source>
</evidence>
<proteinExistence type="inferred from homology"/>
<comment type="subcellular location">
    <subcellularLocation>
        <location evidence="12">Cell membrane</location>
        <topology evidence="12">Single-pass membrane protein</topology>
    </subcellularLocation>
    <subcellularLocation>
        <location evidence="11">Endomembrane system</location>
        <topology evidence="11">Single-pass membrane protein</topology>
    </subcellularLocation>
</comment>
<dbReference type="InterPro" id="IPR050059">
    <property type="entry name" value="ATP_synthase_B_chain"/>
</dbReference>
<dbReference type="RefSeq" id="WP_028248523.1">
    <property type="nucleotide sequence ID" value="NZ_FMWK01000002.1"/>
</dbReference>
<evidence type="ECO:0000256" key="3">
    <source>
        <dbReference type="ARBA" id="ARBA00022547"/>
    </source>
</evidence>
<evidence type="ECO:0000256" key="13">
    <source>
        <dbReference type="RuleBase" id="RU003848"/>
    </source>
</evidence>
<name>A0A1G5RTC3_PSEXY</name>
<feature type="coiled-coil region" evidence="14">
    <location>
        <begin position="35"/>
        <end position="80"/>
    </location>
</feature>
<protein>
    <recommendedName>
        <fullName evidence="12">ATP synthase subunit b</fullName>
    </recommendedName>
    <alternativeName>
        <fullName evidence="12">ATP synthase F(0) sector subunit b</fullName>
    </alternativeName>
    <alternativeName>
        <fullName evidence="12">ATPase subunit I</fullName>
    </alternativeName>
    <alternativeName>
        <fullName evidence="12">F-type ATPase subunit b</fullName>
        <shortName evidence="12">F-ATPase subunit b</shortName>
    </alternativeName>
</protein>
<accession>A0A1G5RTC3</accession>
<evidence type="ECO:0000256" key="6">
    <source>
        <dbReference type="ARBA" id="ARBA00022989"/>
    </source>
</evidence>
<keyword evidence="14" id="KW-0175">Coiled coil</keyword>
<dbReference type="EMBL" id="FMWK01000002">
    <property type="protein sequence ID" value="SCZ76701.1"/>
    <property type="molecule type" value="Genomic_DNA"/>
</dbReference>
<comment type="function">
    <text evidence="10 12">F(1)F(0) ATP synthase produces ATP from ADP in the presence of a proton or sodium gradient. F-type ATPases consist of two structural domains, F(1) containing the extramembraneous catalytic core and F(0) containing the membrane proton channel, linked together by a central stalk and a peripheral stalk. During catalysis, ATP synthesis in the catalytic domain of F(1) is coupled via a rotary mechanism of the central stalk subunits to proton translocation.</text>
</comment>
<evidence type="ECO:0000256" key="7">
    <source>
        <dbReference type="ARBA" id="ARBA00023065"/>
    </source>
</evidence>
<evidence type="ECO:0000256" key="11">
    <source>
        <dbReference type="ARBA" id="ARBA00037847"/>
    </source>
</evidence>
<evidence type="ECO:0000256" key="2">
    <source>
        <dbReference type="ARBA" id="ARBA00022448"/>
    </source>
</evidence>
<keyword evidence="5 12" id="KW-0375">Hydrogen ion transport</keyword>
<evidence type="ECO:0000256" key="8">
    <source>
        <dbReference type="ARBA" id="ARBA00023136"/>
    </source>
</evidence>
<evidence type="ECO:0000256" key="12">
    <source>
        <dbReference type="HAMAP-Rule" id="MF_01398"/>
    </source>
</evidence>
<keyword evidence="8 12" id="KW-0472">Membrane</keyword>
<evidence type="ECO:0000313" key="15">
    <source>
        <dbReference type="EMBL" id="SCZ76701.1"/>
    </source>
</evidence>
<keyword evidence="12" id="KW-1003">Cell membrane</keyword>
<dbReference type="InterPro" id="IPR002146">
    <property type="entry name" value="ATP_synth_b/b'su_bac/chlpt"/>
</dbReference>
<dbReference type="Proteomes" id="UP000199428">
    <property type="component" value="Unassembled WGS sequence"/>
</dbReference>
<comment type="function">
    <text evidence="12">Component of the F(0) channel, it forms part of the peripheral stalk, linking F(1) to F(0).</text>
</comment>
<feature type="transmembrane region" description="Helical" evidence="12">
    <location>
        <begin position="6"/>
        <end position="28"/>
    </location>
</feature>
<keyword evidence="6 12" id="KW-1133">Transmembrane helix</keyword>
<dbReference type="GO" id="GO:0046933">
    <property type="term" value="F:proton-transporting ATP synthase activity, rotational mechanism"/>
    <property type="evidence" value="ECO:0007669"/>
    <property type="project" value="UniProtKB-UniRule"/>
</dbReference>
<dbReference type="PANTHER" id="PTHR33445:SF2">
    <property type="entry name" value="ATP SYNTHASE SUBUNIT B', CHLOROPLASTIC"/>
    <property type="match status" value="1"/>
</dbReference>
<evidence type="ECO:0000256" key="10">
    <source>
        <dbReference type="ARBA" id="ARBA00025198"/>
    </source>
</evidence>
<dbReference type="GO" id="GO:0012505">
    <property type="term" value="C:endomembrane system"/>
    <property type="evidence" value="ECO:0007669"/>
    <property type="project" value="UniProtKB-SubCell"/>
</dbReference>
<dbReference type="CDD" id="cd06503">
    <property type="entry name" value="ATP-synt_Fo_b"/>
    <property type="match status" value="1"/>
</dbReference>
<keyword evidence="9 12" id="KW-0066">ATP synthesis</keyword>
<dbReference type="HAMAP" id="MF_01398">
    <property type="entry name" value="ATP_synth_b_bprime"/>
    <property type="match status" value="1"/>
</dbReference>
<evidence type="ECO:0000256" key="1">
    <source>
        <dbReference type="ARBA" id="ARBA00005513"/>
    </source>
</evidence>
<organism evidence="15 16">
    <name type="scientific">Pseudobutyrivibrio xylanivorans</name>
    <dbReference type="NCBI Taxonomy" id="185007"/>
    <lineage>
        <taxon>Bacteria</taxon>
        <taxon>Bacillati</taxon>
        <taxon>Bacillota</taxon>
        <taxon>Clostridia</taxon>
        <taxon>Lachnospirales</taxon>
        <taxon>Lachnospiraceae</taxon>
        <taxon>Pseudobutyrivibrio</taxon>
    </lineage>
</organism>
<keyword evidence="2 12" id="KW-0813">Transport</keyword>
<comment type="subunit">
    <text evidence="12">F-type ATPases have 2 components, F(1) - the catalytic core - and F(0) - the membrane proton channel. F(1) has five subunits: alpha(3), beta(3), gamma(1), delta(1), epsilon(1). F(0) has three main subunits: a(1), b(2) and c(10-14). The alpha and beta chains form an alternating ring which encloses part of the gamma chain. F(1) is attached to F(0) by a central stalk formed by the gamma and epsilon chains, while a peripheral stalk is formed by the delta and b chains.</text>
</comment>
<evidence type="ECO:0000313" key="16">
    <source>
        <dbReference type="Proteomes" id="UP000199428"/>
    </source>
</evidence>
<sequence>MINVSFWNILWTVVNLLILCLAFKKFFFKPIDNIIEKRQEEAKEIYDKAEETNRQAEEYAKQYEDKLANAESEKKQIILEARKNADNHYQKIIAEAQEDAKTIQENAIAEATIEKNKIISSAKKEIADMVVEATAKVIGGRTGADIDSQLFDDFIDKAGE</sequence>
<dbReference type="Gene3D" id="1.20.5.620">
    <property type="entry name" value="F1F0 ATP synthase subunit B, membrane domain"/>
    <property type="match status" value="1"/>
</dbReference>
<dbReference type="GO" id="GO:0045259">
    <property type="term" value="C:proton-transporting ATP synthase complex"/>
    <property type="evidence" value="ECO:0007669"/>
    <property type="project" value="UniProtKB-KW"/>
</dbReference>
<dbReference type="PANTHER" id="PTHR33445">
    <property type="entry name" value="ATP SYNTHASE SUBUNIT B', CHLOROPLASTIC"/>
    <property type="match status" value="1"/>
</dbReference>
<dbReference type="GO" id="GO:0005886">
    <property type="term" value="C:plasma membrane"/>
    <property type="evidence" value="ECO:0007669"/>
    <property type="project" value="UniProtKB-SubCell"/>
</dbReference>
<reference evidence="15 16" key="1">
    <citation type="submission" date="2016-10" db="EMBL/GenBank/DDBJ databases">
        <authorList>
            <person name="de Groot N.N."/>
        </authorList>
    </citation>
    <scope>NUCLEOTIDE SEQUENCE [LARGE SCALE GENOMIC DNA]</scope>
    <source>
        <strain evidence="15 16">DSM 10317</strain>
    </source>
</reference>
<dbReference type="InterPro" id="IPR005864">
    <property type="entry name" value="ATP_synth_F0_bsu_bac"/>
</dbReference>
<gene>
    <name evidence="12" type="primary">atpF</name>
    <name evidence="15" type="ORF">SAMN02910350_00376</name>
</gene>
<evidence type="ECO:0000256" key="14">
    <source>
        <dbReference type="SAM" id="Coils"/>
    </source>
</evidence>
<dbReference type="NCBIfam" id="TIGR01144">
    <property type="entry name" value="ATP_synt_b"/>
    <property type="match status" value="1"/>
</dbReference>
<evidence type="ECO:0000256" key="9">
    <source>
        <dbReference type="ARBA" id="ARBA00023310"/>
    </source>
</evidence>
<dbReference type="GO" id="GO:0046961">
    <property type="term" value="F:proton-transporting ATPase activity, rotational mechanism"/>
    <property type="evidence" value="ECO:0007669"/>
    <property type="project" value="TreeGrafter"/>
</dbReference>
<keyword evidence="4 12" id="KW-0812">Transmembrane</keyword>
<dbReference type="AlphaFoldDB" id="A0A1G5RTC3"/>